<dbReference type="SMART" id="SM00343">
    <property type="entry name" value="ZnF_C2HC"/>
    <property type="match status" value="1"/>
</dbReference>
<evidence type="ECO:0000259" key="1">
    <source>
        <dbReference type="SMART" id="SM00343"/>
    </source>
</evidence>
<name>A0ABY6LMB9_9ARAC</name>
<dbReference type="PANTHER" id="PTHR47331">
    <property type="entry name" value="PHD-TYPE DOMAIN-CONTAINING PROTEIN"/>
    <property type="match status" value="1"/>
</dbReference>
<evidence type="ECO:0000313" key="3">
    <source>
        <dbReference type="Proteomes" id="UP001235939"/>
    </source>
</evidence>
<gene>
    <name evidence="2" type="ORF">LAZ67_21001787</name>
</gene>
<organism evidence="2 3">
    <name type="scientific">Cordylochernes scorpioides</name>
    <dbReference type="NCBI Taxonomy" id="51811"/>
    <lineage>
        <taxon>Eukaryota</taxon>
        <taxon>Metazoa</taxon>
        <taxon>Ecdysozoa</taxon>
        <taxon>Arthropoda</taxon>
        <taxon>Chelicerata</taxon>
        <taxon>Arachnida</taxon>
        <taxon>Pseudoscorpiones</taxon>
        <taxon>Cheliferoidea</taxon>
        <taxon>Chernetidae</taxon>
        <taxon>Cordylochernes</taxon>
    </lineage>
</organism>
<evidence type="ECO:0000313" key="2">
    <source>
        <dbReference type="EMBL" id="UYV82361.1"/>
    </source>
</evidence>
<sequence length="225" mass="25840">MPNHNSRNCNKAKRMTLEQRRQKYMKAKVCFRCLERRHMAKDCRSGFKCFAYKGRHVELMCSRRNTREADVKEDNLEAPSTSMANQTCSSEVLLMITSARLASPRGQIIVRILFDSGSQRSNIKRALIGQLNVENIGQGQIQKALFGGGMTGVEKHDIYRIQLENIRKGNKIGIYVLEEKTICNRTTFIPMGQWVNELISHQVEFNNEDFQNKNIDNLIGSDYFG</sequence>
<protein>
    <recommendedName>
        <fullName evidence="1">CCHC-type domain-containing protein</fullName>
    </recommendedName>
</protein>
<keyword evidence="3" id="KW-1185">Reference proteome</keyword>
<dbReference type="PANTHER" id="PTHR47331:SF5">
    <property type="entry name" value="RIBONUCLEASE H"/>
    <property type="match status" value="1"/>
</dbReference>
<reference evidence="2 3" key="1">
    <citation type="submission" date="2022-01" db="EMBL/GenBank/DDBJ databases">
        <title>A chromosomal length assembly of Cordylochernes scorpioides.</title>
        <authorList>
            <person name="Zeh D."/>
            <person name="Zeh J."/>
        </authorList>
    </citation>
    <scope>NUCLEOTIDE SEQUENCE [LARGE SCALE GENOMIC DNA]</scope>
    <source>
        <strain evidence="2">IN4F17</strain>
        <tissue evidence="2">Whole Body</tissue>
    </source>
</reference>
<proteinExistence type="predicted"/>
<feature type="domain" description="CCHC-type" evidence="1">
    <location>
        <begin position="29"/>
        <end position="45"/>
    </location>
</feature>
<dbReference type="InterPro" id="IPR001878">
    <property type="entry name" value="Znf_CCHC"/>
</dbReference>
<dbReference type="EMBL" id="CP092883">
    <property type="protein sequence ID" value="UYV82361.1"/>
    <property type="molecule type" value="Genomic_DNA"/>
</dbReference>
<accession>A0ABY6LMB9</accession>
<dbReference type="Gene3D" id="4.10.60.10">
    <property type="entry name" value="Zinc finger, CCHC-type"/>
    <property type="match status" value="1"/>
</dbReference>
<dbReference type="Proteomes" id="UP001235939">
    <property type="component" value="Chromosome 21"/>
</dbReference>